<dbReference type="GO" id="GO:0003700">
    <property type="term" value="F:DNA-binding transcription factor activity"/>
    <property type="evidence" value="ECO:0007669"/>
    <property type="project" value="InterPro"/>
</dbReference>
<keyword evidence="1" id="KW-0805">Transcription regulation</keyword>
<dbReference type="SMART" id="SM00895">
    <property type="entry name" value="FCD"/>
    <property type="match status" value="1"/>
</dbReference>
<dbReference type="SUPFAM" id="SSF46785">
    <property type="entry name" value="Winged helix' DNA-binding domain"/>
    <property type="match status" value="1"/>
</dbReference>
<evidence type="ECO:0000256" key="1">
    <source>
        <dbReference type="ARBA" id="ARBA00023015"/>
    </source>
</evidence>
<sequence length="231" mass="25976">MGSQSMTAYQKIKEMIFHMELLPGSKISEPQISAKLDISRTPVHDALRRLAAEGLVTIGRNRGASVNDLSDKEIKEIGTVRLSQDILCANLASYYGSAADFEWLRQLAEACEEAAARGDIYLRIKADNDFHLAIAKISGNAYLYRQQYALYQQVHLVQISKYKDIKTSLVQIHHHLPLIQSIRNADLDEASALIFDHIKDFYHLDSYIMKCYTRSEQSASADIPALKSAQS</sequence>
<proteinExistence type="predicted"/>
<gene>
    <name evidence="5" type="ORF">HMP0721_1907</name>
</gene>
<dbReference type="eggNOG" id="COG1802">
    <property type="taxonomic scope" value="Bacteria"/>
</dbReference>
<dbReference type="GO" id="GO:0003677">
    <property type="term" value="F:DNA binding"/>
    <property type="evidence" value="ECO:0007669"/>
    <property type="project" value="UniProtKB-KW"/>
</dbReference>
<dbReference type="CDD" id="cd07377">
    <property type="entry name" value="WHTH_GntR"/>
    <property type="match status" value="1"/>
</dbReference>
<feature type="domain" description="HTH gntR-type" evidence="4">
    <location>
        <begin position="2"/>
        <end position="69"/>
    </location>
</feature>
<dbReference type="InterPro" id="IPR011711">
    <property type="entry name" value="GntR_C"/>
</dbReference>
<evidence type="ECO:0000259" key="4">
    <source>
        <dbReference type="PROSITE" id="PS50949"/>
    </source>
</evidence>
<protein>
    <submittedName>
        <fullName evidence="5">Transcriptional regulator, GntR family</fullName>
    </submittedName>
</protein>
<dbReference type="InterPro" id="IPR036390">
    <property type="entry name" value="WH_DNA-bd_sf"/>
</dbReference>
<dbReference type="Gene3D" id="1.10.10.10">
    <property type="entry name" value="Winged helix-like DNA-binding domain superfamily/Winged helix DNA-binding domain"/>
    <property type="match status" value="1"/>
</dbReference>
<comment type="caution">
    <text evidence="5">The sequence shown here is derived from an EMBL/GenBank/DDBJ whole genome shotgun (WGS) entry which is preliminary data.</text>
</comment>
<dbReference type="InterPro" id="IPR036388">
    <property type="entry name" value="WH-like_DNA-bd_sf"/>
</dbReference>
<dbReference type="Gene3D" id="1.20.120.530">
    <property type="entry name" value="GntR ligand-binding domain-like"/>
    <property type="match status" value="1"/>
</dbReference>
<dbReference type="HOGENOM" id="CLU_017584_5_2_9"/>
<dbReference type="InterPro" id="IPR000524">
    <property type="entry name" value="Tscrpt_reg_HTH_GntR"/>
</dbReference>
<dbReference type="RefSeq" id="WP_006599329.1">
    <property type="nucleotide sequence ID" value="NZ_GL622359.1"/>
</dbReference>
<evidence type="ECO:0000313" key="5">
    <source>
        <dbReference type="EMBL" id="EFV01168.1"/>
    </source>
</evidence>
<reference evidence="5 6" key="1">
    <citation type="submission" date="2010-12" db="EMBL/GenBank/DDBJ databases">
        <authorList>
            <person name="Muzny D."/>
            <person name="Qin X."/>
            <person name="Deng J."/>
            <person name="Jiang H."/>
            <person name="Liu Y."/>
            <person name="Qu J."/>
            <person name="Song X.-Z."/>
            <person name="Zhang L."/>
            <person name="Thornton R."/>
            <person name="Coyle M."/>
            <person name="Francisco L."/>
            <person name="Jackson L."/>
            <person name="Javaid M."/>
            <person name="Korchina V."/>
            <person name="Kovar C."/>
            <person name="Mata R."/>
            <person name="Mathew T."/>
            <person name="Ngo R."/>
            <person name="Nguyen L."/>
            <person name="Nguyen N."/>
            <person name="Okwuonu G."/>
            <person name="Ongeri F."/>
            <person name="Pham C."/>
            <person name="Simmons D."/>
            <person name="Wilczek-Boney K."/>
            <person name="Hale W."/>
            <person name="Jakkamsetti A."/>
            <person name="Pham P."/>
            <person name="Ruth R."/>
            <person name="San Lucas F."/>
            <person name="Warren J."/>
            <person name="Zhang J."/>
            <person name="Zhao Z."/>
            <person name="Zhou C."/>
            <person name="Zhu D."/>
            <person name="Lee S."/>
            <person name="Bess C."/>
            <person name="Blankenburg K."/>
            <person name="Forbes L."/>
            <person name="Fu Q."/>
            <person name="Gubbala S."/>
            <person name="Hirani K."/>
            <person name="Jayaseelan J.C."/>
            <person name="Lara F."/>
            <person name="Munidasa M."/>
            <person name="Palculict T."/>
            <person name="Patil S."/>
            <person name="Pu L.-L."/>
            <person name="Saada N."/>
            <person name="Tang L."/>
            <person name="Weissenberger G."/>
            <person name="Zhu Y."/>
            <person name="Hemphill L."/>
            <person name="Shang Y."/>
            <person name="Youmans B."/>
            <person name="Ayvaz T."/>
            <person name="Ross M."/>
            <person name="Santibanez J."/>
            <person name="Aqrawi P."/>
            <person name="Gross S."/>
            <person name="Joshi V."/>
            <person name="Fowler G."/>
            <person name="Nazareth L."/>
            <person name="Reid J."/>
            <person name="Worley K."/>
            <person name="Petrosino J."/>
            <person name="Highlander S."/>
            <person name="Gibbs R."/>
        </authorList>
    </citation>
    <scope>NUCLEOTIDE SEQUENCE [LARGE SCALE GENOMIC DNA]</scope>
    <source>
        <strain evidence="5 6">ATCC 23263</strain>
    </source>
</reference>
<evidence type="ECO:0000313" key="6">
    <source>
        <dbReference type="Proteomes" id="UP000004754"/>
    </source>
</evidence>
<dbReference type="AlphaFoldDB" id="E6MIS2"/>
<dbReference type="Proteomes" id="UP000004754">
    <property type="component" value="Unassembled WGS sequence"/>
</dbReference>
<dbReference type="InterPro" id="IPR008920">
    <property type="entry name" value="TF_FadR/GntR_C"/>
</dbReference>
<dbReference type="SUPFAM" id="SSF48008">
    <property type="entry name" value="GntR ligand-binding domain-like"/>
    <property type="match status" value="1"/>
</dbReference>
<dbReference type="PANTHER" id="PTHR43537:SF45">
    <property type="entry name" value="GNTR FAMILY REGULATORY PROTEIN"/>
    <property type="match status" value="1"/>
</dbReference>
<dbReference type="PANTHER" id="PTHR43537">
    <property type="entry name" value="TRANSCRIPTIONAL REGULATOR, GNTR FAMILY"/>
    <property type="match status" value="1"/>
</dbReference>
<evidence type="ECO:0000256" key="3">
    <source>
        <dbReference type="ARBA" id="ARBA00023163"/>
    </source>
</evidence>
<dbReference type="OrthoDB" id="9799482at2"/>
<name>E6MIS2_9FIRM</name>
<dbReference type="Pfam" id="PF07729">
    <property type="entry name" value="FCD"/>
    <property type="match status" value="1"/>
</dbReference>
<dbReference type="STRING" id="887929.HMP0721_1907"/>
<evidence type="ECO:0000256" key="2">
    <source>
        <dbReference type="ARBA" id="ARBA00023125"/>
    </source>
</evidence>
<dbReference type="EMBL" id="AEQN01000023">
    <property type="protein sequence ID" value="EFV01168.1"/>
    <property type="molecule type" value="Genomic_DNA"/>
</dbReference>
<keyword evidence="6" id="KW-1185">Reference proteome</keyword>
<dbReference type="SMART" id="SM00345">
    <property type="entry name" value="HTH_GNTR"/>
    <property type="match status" value="1"/>
</dbReference>
<organism evidence="5 6">
    <name type="scientific">Pseudoramibacter alactolyticus ATCC 23263</name>
    <dbReference type="NCBI Taxonomy" id="887929"/>
    <lineage>
        <taxon>Bacteria</taxon>
        <taxon>Bacillati</taxon>
        <taxon>Bacillota</taxon>
        <taxon>Clostridia</taxon>
        <taxon>Eubacteriales</taxon>
        <taxon>Eubacteriaceae</taxon>
        <taxon>Pseudoramibacter</taxon>
    </lineage>
</organism>
<keyword evidence="3" id="KW-0804">Transcription</keyword>
<dbReference type="PROSITE" id="PS50949">
    <property type="entry name" value="HTH_GNTR"/>
    <property type="match status" value="1"/>
</dbReference>
<dbReference type="Pfam" id="PF00392">
    <property type="entry name" value="GntR"/>
    <property type="match status" value="1"/>
</dbReference>
<keyword evidence="2" id="KW-0238">DNA-binding</keyword>
<accession>E6MIS2</accession>